<protein>
    <submittedName>
        <fullName evidence="2">Sporulation protein, YlmC/YmxH family</fullName>
    </submittedName>
</protein>
<dbReference type="NCBIfam" id="TIGR02888">
    <property type="entry name" value="spore_YlmC_YmxH"/>
    <property type="match status" value="1"/>
</dbReference>
<gene>
    <name evidence="2" type="ORF">SAMN04488502_101622</name>
</gene>
<name>A0A1G9MBC5_9FIRM</name>
<accession>A0A1G9MBC5</accession>
<organism evidence="2 3">
    <name type="scientific">Dendrosporobacter quercicolus</name>
    <dbReference type="NCBI Taxonomy" id="146817"/>
    <lineage>
        <taxon>Bacteria</taxon>
        <taxon>Bacillati</taxon>
        <taxon>Bacillota</taxon>
        <taxon>Negativicutes</taxon>
        <taxon>Selenomonadales</taxon>
        <taxon>Sporomusaceae</taxon>
        <taxon>Dendrosporobacter</taxon>
    </lineage>
</organism>
<dbReference type="Pfam" id="PF05239">
    <property type="entry name" value="PRC"/>
    <property type="match status" value="1"/>
</dbReference>
<dbReference type="InterPro" id="IPR027275">
    <property type="entry name" value="PRC-brl_dom"/>
</dbReference>
<dbReference type="InterPro" id="IPR014238">
    <property type="entry name" value="Spore_YlmC/YmxH"/>
</dbReference>
<sequence length="98" mass="10699">MVKLRNSNSEYSSCISDLKMKEVINIIDGKRLGAITDIEIDVDSGKLTAIVVPGSGKILGLFGRNTDIVIPWEKIVKIGIDVILVESVTFADIKPLEK</sequence>
<dbReference type="Proteomes" id="UP000214880">
    <property type="component" value="Unassembled WGS sequence"/>
</dbReference>
<dbReference type="OrthoDB" id="6024937at2"/>
<evidence type="ECO:0000313" key="2">
    <source>
        <dbReference type="EMBL" id="SDL70965.1"/>
    </source>
</evidence>
<dbReference type="AlphaFoldDB" id="A0A1G9MBC5"/>
<dbReference type="STRING" id="146817.SAMN04488502_101622"/>
<keyword evidence="3" id="KW-1185">Reference proteome</keyword>
<dbReference type="InterPro" id="IPR011033">
    <property type="entry name" value="PRC_barrel-like_sf"/>
</dbReference>
<reference evidence="2 3" key="1">
    <citation type="submission" date="2016-10" db="EMBL/GenBank/DDBJ databases">
        <authorList>
            <person name="de Groot N.N."/>
        </authorList>
    </citation>
    <scope>NUCLEOTIDE SEQUENCE [LARGE SCALE GENOMIC DNA]</scope>
    <source>
        <strain evidence="2 3">DSM 1736</strain>
    </source>
</reference>
<dbReference type="EMBL" id="FNHB01000001">
    <property type="protein sequence ID" value="SDL70965.1"/>
    <property type="molecule type" value="Genomic_DNA"/>
</dbReference>
<dbReference type="PANTHER" id="PTHR40061">
    <property type="entry name" value="SPORULATION PROTEIN YLMC-RELATED"/>
    <property type="match status" value="1"/>
</dbReference>
<feature type="domain" description="PRC-barrel" evidence="1">
    <location>
        <begin position="15"/>
        <end position="88"/>
    </location>
</feature>
<dbReference type="SUPFAM" id="SSF50346">
    <property type="entry name" value="PRC-barrel domain"/>
    <property type="match status" value="1"/>
</dbReference>
<dbReference type="Gene3D" id="2.30.30.240">
    <property type="entry name" value="PRC-barrel domain"/>
    <property type="match status" value="1"/>
</dbReference>
<evidence type="ECO:0000259" key="1">
    <source>
        <dbReference type="Pfam" id="PF05239"/>
    </source>
</evidence>
<dbReference type="RefSeq" id="WP_092068152.1">
    <property type="nucleotide sequence ID" value="NZ_FNHB01000001.1"/>
</dbReference>
<proteinExistence type="predicted"/>
<dbReference type="PANTHER" id="PTHR40061:SF1">
    <property type="entry name" value="SPORULATION PROTEIN YLMC-RELATED"/>
    <property type="match status" value="1"/>
</dbReference>
<evidence type="ECO:0000313" key="3">
    <source>
        <dbReference type="Proteomes" id="UP000214880"/>
    </source>
</evidence>